<feature type="active site" description="Nucleophile" evidence="6">
    <location>
        <position position="195"/>
    </location>
</feature>
<evidence type="ECO:0000256" key="6">
    <source>
        <dbReference type="PIRSR" id="PIRSR000862-1"/>
    </source>
</evidence>
<evidence type="ECO:0000256" key="2">
    <source>
        <dbReference type="ARBA" id="ARBA00022729"/>
    </source>
</evidence>
<dbReference type="GO" id="GO:0016788">
    <property type="term" value="F:hydrolase activity, acting on ester bonds"/>
    <property type="evidence" value="ECO:0007669"/>
    <property type="project" value="InterPro"/>
</dbReference>
<dbReference type="Proteomes" id="UP000650833">
    <property type="component" value="Unassembled WGS sequence"/>
</dbReference>
<dbReference type="SUPFAM" id="SSF53474">
    <property type="entry name" value="alpha/beta-Hydrolases"/>
    <property type="match status" value="1"/>
</dbReference>
<dbReference type="OrthoDB" id="9974421at2759"/>
<dbReference type="PANTHER" id="PTHR11005">
    <property type="entry name" value="LYSOSOMAL ACID LIPASE-RELATED"/>
    <property type="match status" value="1"/>
</dbReference>
<organism evidence="8 9">
    <name type="scientific">Mucor plumbeus</name>
    <dbReference type="NCBI Taxonomy" id="97098"/>
    <lineage>
        <taxon>Eukaryota</taxon>
        <taxon>Fungi</taxon>
        <taxon>Fungi incertae sedis</taxon>
        <taxon>Mucoromycota</taxon>
        <taxon>Mucoromycotina</taxon>
        <taxon>Mucoromycetes</taxon>
        <taxon>Mucorales</taxon>
        <taxon>Mucorineae</taxon>
        <taxon>Mucoraceae</taxon>
        <taxon>Mucor</taxon>
    </lineage>
</organism>
<dbReference type="PIRSF" id="PIRSF000862">
    <property type="entry name" value="Steryl_ester_lip"/>
    <property type="match status" value="1"/>
</dbReference>
<evidence type="ECO:0000313" key="8">
    <source>
        <dbReference type="EMBL" id="KAG2212869.1"/>
    </source>
</evidence>
<protein>
    <recommendedName>
        <fullName evidence="7">AB hydrolase-1 domain-containing protein</fullName>
    </recommendedName>
</protein>
<proteinExistence type="inferred from homology"/>
<dbReference type="GO" id="GO:0016042">
    <property type="term" value="P:lipid catabolic process"/>
    <property type="evidence" value="ECO:0007669"/>
    <property type="project" value="UniProtKB-KW"/>
</dbReference>
<feature type="active site" description="Charge relay system" evidence="6">
    <location>
        <position position="366"/>
    </location>
</feature>
<sequence>MLFVFPWLSDSVKSPRVSPLEFASTFEEMIDHWKYDYEEHFVRTRDQYLLCLHRIKQQKQPVTQEHMNNASDNIQKKGATIINQLNKFRKNTNVTYQGKPVVLLYHGLTLTSEVWISNIKEDRNLAFYLTEKGYDVWMGNARGNKYSQSHLTRNPKNADFWEFSINEFAMFDMPDTIDYILQKTGAPNLTYIGFSQGTAQAFGGLSINPEMNEKVNLFIAMAPAASPKGFSHPLLDGFVKAAPSIIYFLLGRKIFLKSVVFWQRIINPFIFVKLIDGAVRFLFGWHCKNMSEDQKLVSYQHLFSMTSVKSIVHWFQIISSGRFQMYDETPSLLPWSTVNTVIDHLPPKFPTKQIATPIAIFYGSADTLVDFDVLKSNLPPLSYVKSIHGWEHMDFLWALGLEKKVYPDILKLLTHFNHSPQISNEDIEEKLPLNIKYFEIDNTNIPNIIKVSAIAASE</sequence>
<evidence type="ECO:0000313" key="9">
    <source>
        <dbReference type="Proteomes" id="UP000650833"/>
    </source>
</evidence>
<keyword evidence="4" id="KW-0443">Lipid metabolism</keyword>
<evidence type="ECO:0000256" key="5">
    <source>
        <dbReference type="ARBA" id="ARBA00023180"/>
    </source>
</evidence>
<keyword evidence="3" id="KW-0442">Lipid degradation</keyword>
<keyword evidence="5" id="KW-0325">Glycoprotein</keyword>
<feature type="active site" description="Charge relay system" evidence="6">
    <location>
        <position position="392"/>
    </location>
</feature>
<dbReference type="InterPro" id="IPR000073">
    <property type="entry name" value="AB_hydrolase_1"/>
</dbReference>
<evidence type="ECO:0000256" key="4">
    <source>
        <dbReference type="ARBA" id="ARBA00023098"/>
    </source>
</evidence>
<feature type="domain" description="AB hydrolase-1" evidence="7">
    <location>
        <begin position="100"/>
        <end position="238"/>
    </location>
</feature>
<name>A0A8H7RKZ0_9FUNG</name>
<accession>A0A8H7RKZ0</accession>
<keyword evidence="2" id="KW-0732">Signal</keyword>
<gene>
    <name evidence="8" type="ORF">INT46_009661</name>
</gene>
<reference evidence="8" key="1">
    <citation type="submission" date="2020-12" db="EMBL/GenBank/DDBJ databases">
        <title>Metabolic potential, ecology and presence of endohyphal bacteria is reflected in genomic diversity of Mucoromycotina.</title>
        <authorList>
            <person name="Muszewska A."/>
            <person name="Okrasinska A."/>
            <person name="Steczkiewicz K."/>
            <person name="Drgas O."/>
            <person name="Orlowska M."/>
            <person name="Perlinska-Lenart U."/>
            <person name="Aleksandrzak-Piekarczyk T."/>
            <person name="Szatraj K."/>
            <person name="Zielenkiewicz U."/>
            <person name="Pilsyk S."/>
            <person name="Malc E."/>
            <person name="Mieczkowski P."/>
            <person name="Kruszewska J.S."/>
            <person name="Biernat P."/>
            <person name="Pawlowska J."/>
        </authorList>
    </citation>
    <scope>NUCLEOTIDE SEQUENCE</scope>
    <source>
        <strain evidence="8">CBS 226.32</strain>
    </source>
</reference>
<evidence type="ECO:0000256" key="3">
    <source>
        <dbReference type="ARBA" id="ARBA00022963"/>
    </source>
</evidence>
<dbReference type="Gene3D" id="3.40.50.1820">
    <property type="entry name" value="alpha/beta hydrolase"/>
    <property type="match status" value="1"/>
</dbReference>
<evidence type="ECO:0000256" key="1">
    <source>
        <dbReference type="ARBA" id="ARBA00010701"/>
    </source>
</evidence>
<dbReference type="InterPro" id="IPR025483">
    <property type="entry name" value="Lipase_euk"/>
</dbReference>
<dbReference type="AlphaFoldDB" id="A0A8H7RKZ0"/>
<keyword evidence="9" id="KW-1185">Reference proteome</keyword>
<evidence type="ECO:0000259" key="7">
    <source>
        <dbReference type="Pfam" id="PF00561"/>
    </source>
</evidence>
<comment type="similarity">
    <text evidence="1">Belongs to the AB hydrolase superfamily. Lipase family.</text>
</comment>
<dbReference type="InterPro" id="IPR029058">
    <property type="entry name" value="AB_hydrolase_fold"/>
</dbReference>
<dbReference type="EMBL" id="JAEPRC010000044">
    <property type="protein sequence ID" value="KAG2212869.1"/>
    <property type="molecule type" value="Genomic_DNA"/>
</dbReference>
<comment type="caution">
    <text evidence="8">The sequence shown here is derived from an EMBL/GenBank/DDBJ whole genome shotgun (WGS) entry which is preliminary data.</text>
</comment>
<dbReference type="Pfam" id="PF00561">
    <property type="entry name" value="Abhydrolase_1"/>
    <property type="match status" value="1"/>
</dbReference>